<reference evidence="3" key="1">
    <citation type="submission" date="2017-02" db="UniProtKB">
        <authorList>
            <consortium name="WormBaseParasite"/>
        </authorList>
    </citation>
    <scope>IDENTIFICATION</scope>
</reference>
<gene>
    <name evidence="1" type="ORF">TCLT_LOCUS10528</name>
</gene>
<organism evidence="3">
    <name type="scientific">Thelazia callipaeda</name>
    <name type="common">Oriental eyeworm</name>
    <name type="synonym">Parasitic nematode</name>
    <dbReference type="NCBI Taxonomy" id="103827"/>
    <lineage>
        <taxon>Eukaryota</taxon>
        <taxon>Metazoa</taxon>
        <taxon>Ecdysozoa</taxon>
        <taxon>Nematoda</taxon>
        <taxon>Chromadorea</taxon>
        <taxon>Rhabditida</taxon>
        <taxon>Spirurina</taxon>
        <taxon>Spiruromorpha</taxon>
        <taxon>Thelazioidea</taxon>
        <taxon>Thelaziidae</taxon>
        <taxon>Thelazia</taxon>
    </lineage>
</organism>
<dbReference type="WBParaSite" id="TCLT_0001053901-mRNA-1">
    <property type="protein sequence ID" value="TCLT_0001053901-mRNA-1"/>
    <property type="gene ID" value="TCLT_0001053901"/>
</dbReference>
<evidence type="ECO:0000313" key="2">
    <source>
        <dbReference type="Proteomes" id="UP000276776"/>
    </source>
</evidence>
<proteinExistence type="predicted"/>
<accession>A0A0N5DBH7</accession>
<sequence>MAYGKSSSCRHFGSAKILGEPSGNAPGYPTICSWRYRGFCSIFDHYLVLVLPSTFNASQKEAAIELPCPQLVLAGTSAYHERERKNCNPLFYKLLYVPKHQYCPSFCLFPSIITVQAFEYTLASIRKVIQAAGTKKLRNSNEIAQTFVFTVHLHSIKGELVTLVKISSEFKEMGH</sequence>
<evidence type="ECO:0000313" key="3">
    <source>
        <dbReference type="WBParaSite" id="TCLT_0001053901-mRNA-1"/>
    </source>
</evidence>
<dbReference type="Proteomes" id="UP000276776">
    <property type="component" value="Unassembled WGS sequence"/>
</dbReference>
<protein>
    <submittedName>
        <fullName evidence="1 3">Uncharacterized protein</fullName>
    </submittedName>
</protein>
<dbReference type="AlphaFoldDB" id="A0A0N5DBH7"/>
<name>A0A0N5DBH7_THECL</name>
<evidence type="ECO:0000313" key="1">
    <source>
        <dbReference type="EMBL" id="VDN08227.1"/>
    </source>
</evidence>
<keyword evidence="2" id="KW-1185">Reference proteome</keyword>
<reference evidence="1 2" key="2">
    <citation type="submission" date="2018-11" db="EMBL/GenBank/DDBJ databases">
        <authorList>
            <consortium name="Pathogen Informatics"/>
        </authorList>
    </citation>
    <scope>NUCLEOTIDE SEQUENCE [LARGE SCALE GENOMIC DNA]</scope>
</reference>
<dbReference type="EMBL" id="UYYF01005157">
    <property type="protein sequence ID" value="VDN08227.1"/>
    <property type="molecule type" value="Genomic_DNA"/>
</dbReference>